<feature type="non-terminal residue" evidence="1">
    <location>
        <position position="45"/>
    </location>
</feature>
<dbReference type="Proteomes" id="UP000013456">
    <property type="component" value="Chromosome 13"/>
</dbReference>
<organism evidence="1">
    <name type="scientific">Macaca mulatta</name>
    <name type="common">Rhesus macaque</name>
    <dbReference type="NCBI Taxonomy" id="9544"/>
    <lineage>
        <taxon>Eukaryota</taxon>
        <taxon>Metazoa</taxon>
        <taxon>Chordata</taxon>
        <taxon>Craniata</taxon>
        <taxon>Vertebrata</taxon>
        <taxon>Euteleostomi</taxon>
        <taxon>Mammalia</taxon>
        <taxon>Eutheria</taxon>
        <taxon>Euarchontoglires</taxon>
        <taxon>Primates</taxon>
        <taxon>Haplorrhini</taxon>
        <taxon>Catarrhini</taxon>
        <taxon>Cercopithecidae</taxon>
        <taxon>Cercopithecinae</taxon>
        <taxon>Macaca</taxon>
    </lineage>
</organism>
<evidence type="ECO:0000313" key="1">
    <source>
        <dbReference type="EMBL" id="EHH21856.1"/>
    </source>
</evidence>
<gene>
    <name evidence="1" type="ORF">EGK_05012</name>
</gene>
<accession>G7NB69</accession>
<feature type="non-terminal residue" evidence="1">
    <location>
        <position position="1"/>
    </location>
</feature>
<proteinExistence type="predicted"/>
<reference evidence="1" key="1">
    <citation type="journal article" date="2011" name="Nat. Biotechnol.">
        <title>Genome sequencing and comparison of two nonhuman primate animal models, the cynomolgus and Chinese rhesus macaques.</title>
        <authorList>
            <person name="Yan G."/>
            <person name="Zhang G."/>
            <person name="Fang X."/>
            <person name="Zhang Y."/>
            <person name="Li C."/>
            <person name="Ling F."/>
            <person name="Cooper D.N."/>
            <person name="Li Q."/>
            <person name="Li Y."/>
            <person name="van Gool A.J."/>
            <person name="Du H."/>
            <person name="Chen J."/>
            <person name="Chen R."/>
            <person name="Zhang P."/>
            <person name="Huang Z."/>
            <person name="Thompson J.R."/>
            <person name="Meng Y."/>
            <person name="Bai Y."/>
            <person name="Wang J."/>
            <person name="Zhuo M."/>
            <person name="Wang T."/>
            <person name="Huang Y."/>
            <person name="Wei L."/>
            <person name="Li J."/>
            <person name="Wang Z."/>
            <person name="Hu H."/>
            <person name="Yang P."/>
            <person name="Le L."/>
            <person name="Stenson P.D."/>
            <person name="Li B."/>
            <person name="Liu X."/>
            <person name="Ball E.V."/>
            <person name="An N."/>
            <person name="Huang Q."/>
            <person name="Zhang Y."/>
            <person name="Fan W."/>
            <person name="Zhang X."/>
            <person name="Li Y."/>
            <person name="Wang W."/>
            <person name="Katze M.G."/>
            <person name="Su B."/>
            <person name="Nielsen R."/>
            <person name="Yang H."/>
            <person name="Wang J."/>
            <person name="Wang X."/>
            <person name="Wang J."/>
        </authorList>
    </citation>
    <scope>NUCLEOTIDE SEQUENCE [LARGE SCALE GENOMIC DNA]</scope>
    <source>
        <strain evidence="1">CR-5</strain>
    </source>
</reference>
<name>G7NB69_MACMU</name>
<protein>
    <submittedName>
        <fullName evidence="1">Uncharacterized protein</fullName>
    </submittedName>
</protein>
<sequence length="45" mass="5413">RNSKRTLCLNNLYPHYRQKNPRLLREPTDVLHLKSVKSSCFLLPY</sequence>
<dbReference type="EMBL" id="CM001265">
    <property type="protein sequence ID" value="EHH21856.1"/>
    <property type="molecule type" value="Genomic_DNA"/>
</dbReference>
<dbReference type="AlphaFoldDB" id="G7NB69"/>